<evidence type="ECO:0000259" key="2">
    <source>
        <dbReference type="PROSITE" id="PS50181"/>
    </source>
</evidence>
<dbReference type="AlphaFoldDB" id="A0ABC9BDU3"/>
<proteinExistence type="predicted"/>
<dbReference type="PROSITE" id="PS50181">
    <property type="entry name" value="FBOX"/>
    <property type="match status" value="1"/>
</dbReference>
<dbReference type="InterPro" id="IPR055302">
    <property type="entry name" value="F-box_dom-containing"/>
</dbReference>
<evidence type="ECO:0000256" key="1">
    <source>
        <dbReference type="SAM" id="MobiDB-lite"/>
    </source>
</evidence>
<feature type="compositionally biased region" description="Basic residues" evidence="1">
    <location>
        <begin position="106"/>
        <end position="140"/>
    </location>
</feature>
<feature type="region of interest" description="Disordered" evidence="1">
    <location>
        <begin position="106"/>
        <end position="209"/>
    </location>
</feature>
<dbReference type="InterPro" id="IPR055411">
    <property type="entry name" value="LRR_FXL15/At3g58940/PEG3-like"/>
</dbReference>
<dbReference type="PANTHER" id="PTHR32141">
    <property type="match status" value="1"/>
</dbReference>
<dbReference type="Pfam" id="PF08387">
    <property type="entry name" value="FBD"/>
    <property type="match status" value="1"/>
</dbReference>
<dbReference type="PANTHER" id="PTHR32141:SF40">
    <property type="entry name" value="OS06G0492900 PROTEIN"/>
    <property type="match status" value="1"/>
</dbReference>
<dbReference type="InterPro" id="IPR006566">
    <property type="entry name" value="FBD"/>
</dbReference>
<dbReference type="CDD" id="cd22160">
    <property type="entry name" value="F-box_AtFBL13-like"/>
    <property type="match status" value="1"/>
</dbReference>
<evidence type="ECO:0000313" key="4">
    <source>
        <dbReference type="Proteomes" id="UP001497457"/>
    </source>
</evidence>
<accession>A0ABC9BDU3</accession>
<dbReference type="InterPro" id="IPR036047">
    <property type="entry name" value="F-box-like_dom_sf"/>
</dbReference>
<keyword evidence="4" id="KW-1185">Reference proteome</keyword>
<evidence type="ECO:0000313" key="3">
    <source>
        <dbReference type="EMBL" id="CAL4996167.1"/>
    </source>
</evidence>
<name>A0ABC9BDU3_9POAL</name>
<dbReference type="Pfam" id="PF00646">
    <property type="entry name" value="F-box"/>
    <property type="match status" value="1"/>
</dbReference>
<sequence length="468" mass="51062">MAATAPTQFGPRDFAKLDDPQKMMIQDVYESLPKHPAAAAPLSRAAAAWGPSDGADRLSILPAVLLRNVVSRLPAKDAARTTVLSKRWRRVWHSVPLSLVDALRRPRRSGVQRARRAPRALPHRQPRRRPHGRAPGRRGHALAPPPRRQGSEGTRPHQPCRGDRPRNASPPHSAQLQGSGAPLHRFLGLPQPGHPAAESRVPPAPGTRLLFSSDGGARSLLPPGEIRSSLVAEVELGYAPRLESLLLWGAWGPSGGSCWIKVGHAPNLRFLGYLVPGVHHLIVGGTVIKAETKASPSTTVPSVCVLAVQVKLGTHSEVSFLPSILRCFPNTETLYVQCAGDRSREPSLKLFWEDIGPIECINQHLKKLVLCQMQGTGSELQFLKFVANNAHLLEKVVILMGHECAPDDDLVQAKLRYFLTLLKWGSKHCTVSVFRSKGASQGGGIPRCFQRAFNLPNVDPFDDLPRDA</sequence>
<dbReference type="SUPFAM" id="SSF81383">
    <property type="entry name" value="F-box domain"/>
    <property type="match status" value="1"/>
</dbReference>
<dbReference type="InterPro" id="IPR053781">
    <property type="entry name" value="F-box_AtFBL13-like"/>
</dbReference>
<reference evidence="4" key="1">
    <citation type="submission" date="2024-06" db="EMBL/GenBank/DDBJ databases">
        <authorList>
            <person name="Ryan C."/>
        </authorList>
    </citation>
    <scope>NUCLEOTIDE SEQUENCE [LARGE SCALE GENOMIC DNA]</scope>
</reference>
<protein>
    <recommendedName>
        <fullName evidence="2">F-box domain-containing protein</fullName>
    </recommendedName>
</protein>
<dbReference type="Proteomes" id="UP001497457">
    <property type="component" value="Chromosome 25rd"/>
</dbReference>
<dbReference type="EMBL" id="OZ075135">
    <property type="protein sequence ID" value="CAL4996167.1"/>
    <property type="molecule type" value="Genomic_DNA"/>
</dbReference>
<dbReference type="Pfam" id="PF24758">
    <property type="entry name" value="LRR_At5g56370"/>
    <property type="match status" value="1"/>
</dbReference>
<feature type="domain" description="F-box" evidence="2">
    <location>
        <begin position="55"/>
        <end position="103"/>
    </location>
</feature>
<dbReference type="Gene3D" id="1.20.1280.50">
    <property type="match status" value="1"/>
</dbReference>
<organism evidence="3 4">
    <name type="scientific">Urochloa decumbens</name>
    <dbReference type="NCBI Taxonomy" id="240449"/>
    <lineage>
        <taxon>Eukaryota</taxon>
        <taxon>Viridiplantae</taxon>
        <taxon>Streptophyta</taxon>
        <taxon>Embryophyta</taxon>
        <taxon>Tracheophyta</taxon>
        <taxon>Spermatophyta</taxon>
        <taxon>Magnoliopsida</taxon>
        <taxon>Liliopsida</taxon>
        <taxon>Poales</taxon>
        <taxon>Poaceae</taxon>
        <taxon>PACMAD clade</taxon>
        <taxon>Panicoideae</taxon>
        <taxon>Panicodae</taxon>
        <taxon>Paniceae</taxon>
        <taxon>Melinidinae</taxon>
        <taxon>Urochloa</taxon>
    </lineage>
</organism>
<gene>
    <name evidence="3" type="ORF">URODEC1_LOCUS62768</name>
</gene>
<dbReference type="InterPro" id="IPR001810">
    <property type="entry name" value="F-box_dom"/>
</dbReference>
<reference evidence="3 4" key="2">
    <citation type="submission" date="2024-10" db="EMBL/GenBank/DDBJ databases">
        <authorList>
            <person name="Ryan C."/>
        </authorList>
    </citation>
    <scope>NUCLEOTIDE SEQUENCE [LARGE SCALE GENOMIC DNA]</scope>
</reference>